<keyword evidence="1" id="KW-0732">Signal</keyword>
<proteinExistence type="predicted"/>
<gene>
    <name evidence="2" type="ORF">EYW49_07925</name>
</gene>
<dbReference type="EMBL" id="SJFN01000009">
    <property type="protein sequence ID" value="TBW39049.1"/>
    <property type="molecule type" value="Genomic_DNA"/>
</dbReference>
<sequence>MKAIVVLGLIIAVGVTATLTPSSAEARQAGILKEGNNAYRNPEDVKAAPRAIRKACIAAIGVPKADDPQHWGSPEITACIRAGGPGHR</sequence>
<organism evidence="2 3">
    <name type="scientific">Siculibacillus lacustris</name>
    <dbReference type="NCBI Taxonomy" id="1549641"/>
    <lineage>
        <taxon>Bacteria</taxon>
        <taxon>Pseudomonadati</taxon>
        <taxon>Pseudomonadota</taxon>
        <taxon>Alphaproteobacteria</taxon>
        <taxon>Hyphomicrobiales</taxon>
        <taxon>Ancalomicrobiaceae</taxon>
        <taxon>Siculibacillus</taxon>
    </lineage>
</organism>
<dbReference type="RefSeq" id="WP_131307969.1">
    <property type="nucleotide sequence ID" value="NZ_SJFN01000009.1"/>
</dbReference>
<dbReference type="Proteomes" id="UP000292781">
    <property type="component" value="Unassembled WGS sequence"/>
</dbReference>
<reference evidence="2 3" key="1">
    <citation type="submission" date="2019-02" db="EMBL/GenBank/DDBJ databases">
        <title>Siculibacillus lacustris gen. nov., sp. nov., a new rosette-forming bacterium isolated from a freshwater crater lake (Lake St. Ana, Romania).</title>
        <authorList>
            <person name="Felfoldi T."/>
            <person name="Marton Z."/>
            <person name="Szabo A."/>
            <person name="Mentes A."/>
            <person name="Boka K."/>
            <person name="Marialigeti K."/>
            <person name="Mathe I."/>
            <person name="Koncz M."/>
            <person name="Schumann P."/>
            <person name="Toth E."/>
        </authorList>
    </citation>
    <scope>NUCLEOTIDE SEQUENCE [LARGE SCALE GENOMIC DNA]</scope>
    <source>
        <strain evidence="2 3">SA-279</strain>
    </source>
</reference>
<feature type="signal peptide" evidence="1">
    <location>
        <begin position="1"/>
        <end position="17"/>
    </location>
</feature>
<evidence type="ECO:0000313" key="2">
    <source>
        <dbReference type="EMBL" id="TBW39049.1"/>
    </source>
</evidence>
<evidence type="ECO:0000256" key="1">
    <source>
        <dbReference type="SAM" id="SignalP"/>
    </source>
</evidence>
<evidence type="ECO:0000313" key="3">
    <source>
        <dbReference type="Proteomes" id="UP000292781"/>
    </source>
</evidence>
<comment type="caution">
    <text evidence="2">The sequence shown here is derived from an EMBL/GenBank/DDBJ whole genome shotgun (WGS) entry which is preliminary data.</text>
</comment>
<protein>
    <submittedName>
        <fullName evidence="2">Uncharacterized protein</fullName>
    </submittedName>
</protein>
<dbReference type="AlphaFoldDB" id="A0A4Q9VTU6"/>
<accession>A0A4Q9VTU6</accession>
<name>A0A4Q9VTU6_9HYPH</name>
<feature type="chain" id="PRO_5021003713" evidence="1">
    <location>
        <begin position="18"/>
        <end position="88"/>
    </location>
</feature>
<keyword evidence="3" id="KW-1185">Reference proteome</keyword>